<gene>
    <name evidence="1" type="ORF">BGZ96_007983</name>
</gene>
<keyword evidence="2" id="KW-1185">Reference proteome</keyword>
<evidence type="ECO:0000313" key="2">
    <source>
        <dbReference type="Proteomes" id="UP001194696"/>
    </source>
</evidence>
<accession>A0ABQ7K0L6</accession>
<dbReference type="EMBL" id="JAAAIM010000427">
    <property type="protein sequence ID" value="KAG0288217.1"/>
    <property type="molecule type" value="Genomic_DNA"/>
</dbReference>
<organism evidence="1 2">
    <name type="scientific">Linnemannia gamsii</name>
    <dbReference type="NCBI Taxonomy" id="64522"/>
    <lineage>
        <taxon>Eukaryota</taxon>
        <taxon>Fungi</taxon>
        <taxon>Fungi incertae sedis</taxon>
        <taxon>Mucoromycota</taxon>
        <taxon>Mortierellomycotina</taxon>
        <taxon>Mortierellomycetes</taxon>
        <taxon>Mortierellales</taxon>
        <taxon>Mortierellaceae</taxon>
        <taxon>Linnemannia</taxon>
    </lineage>
</organism>
<dbReference type="Proteomes" id="UP001194696">
    <property type="component" value="Unassembled WGS sequence"/>
</dbReference>
<proteinExistence type="predicted"/>
<reference evidence="1 2" key="1">
    <citation type="journal article" date="2020" name="Fungal Divers.">
        <title>Resolving the Mortierellaceae phylogeny through synthesis of multi-gene phylogenetics and phylogenomics.</title>
        <authorList>
            <person name="Vandepol N."/>
            <person name="Liber J."/>
            <person name="Desiro A."/>
            <person name="Na H."/>
            <person name="Kennedy M."/>
            <person name="Barry K."/>
            <person name="Grigoriev I.V."/>
            <person name="Miller A.N."/>
            <person name="O'Donnell K."/>
            <person name="Stajich J.E."/>
            <person name="Bonito G."/>
        </authorList>
    </citation>
    <scope>NUCLEOTIDE SEQUENCE [LARGE SCALE GENOMIC DNA]</scope>
    <source>
        <strain evidence="1 2">AD045</strain>
    </source>
</reference>
<protein>
    <submittedName>
        <fullName evidence="1">Uncharacterized protein</fullName>
    </submittedName>
</protein>
<evidence type="ECO:0000313" key="1">
    <source>
        <dbReference type="EMBL" id="KAG0288217.1"/>
    </source>
</evidence>
<sequence length="150" mass="16275">MSLCNLLPLDIYFCLRCFSTLDLQPTHLQPPTARTATNSNTMKITHIAIAAAFAQVCIAGSVLPCSIDQENSCQTFLLGNADYYMCICTADPSCQVGNAMCHSSKLQQCKHFCAAKLACNPGAICPVPTECSNKWTGGSKTYKCTQYINM</sequence>
<comment type="caution">
    <text evidence="1">The sequence shown here is derived from an EMBL/GenBank/DDBJ whole genome shotgun (WGS) entry which is preliminary data.</text>
</comment>
<name>A0ABQ7K0L6_9FUNG</name>